<organism evidence="1 2">
    <name type="scientific">Cirrhinus mrigala</name>
    <name type="common">Mrigala</name>
    <dbReference type="NCBI Taxonomy" id="683832"/>
    <lineage>
        <taxon>Eukaryota</taxon>
        <taxon>Metazoa</taxon>
        <taxon>Chordata</taxon>
        <taxon>Craniata</taxon>
        <taxon>Vertebrata</taxon>
        <taxon>Euteleostomi</taxon>
        <taxon>Actinopterygii</taxon>
        <taxon>Neopterygii</taxon>
        <taxon>Teleostei</taxon>
        <taxon>Ostariophysi</taxon>
        <taxon>Cypriniformes</taxon>
        <taxon>Cyprinidae</taxon>
        <taxon>Labeoninae</taxon>
        <taxon>Labeonini</taxon>
        <taxon>Cirrhinus</taxon>
    </lineage>
</organism>
<proteinExistence type="predicted"/>
<feature type="non-terminal residue" evidence="1">
    <location>
        <position position="1"/>
    </location>
</feature>
<evidence type="ECO:0000313" key="1">
    <source>
        <dbReference type="EMBL" id="KAL0191336.1"/>
    </source>
</evidence>
<reference evidence="1 2" key="1">
    <citation type="submission" date="2024-05" db="EMBL/GenBank/DDBJ databases">
        <title>Genome sequencing and assembly of Indian major carp, Cirrhinus mrigala (Hamilton, 1822).</title>
        <authorList>
            <person name="Mohindra V."/>
            <person name="Chowdhury L.M."/>
            <person name="Lal K."/>
            <person name="Jena J.K."/>
        </authorList>
    </citation>
    <scope>NUCLEOTIDE SEQUENCE [LARGE SCALE GENOMIC DNA]</scope>
    <source>
        <strain evidence="1">CM1030</strain>
        <tissue evidence="1">Blood</tissue>
    </source>
</reference>
<protein>
    <submittedName>
        <fullName evidence="1">Uncharacterized protein</fullName>
    </submittedName>
</protein>
<comment type="caution">
    <text evidence="1">The sequence shown here is derived from an EMBL/GenBank/DDBJ whole genome shotgun (WGS) entry which is preliminary data.</text>
</comment>
<gene>
    <name evidence="1" type="ORF">M9458_014034</name>
</gene>
<dbReference type="EMBL" id="JAMKFB020000006">
    <property type="protein sequence ID" value="KAL0191336.1"/>
    <property type="molecule type" value="Genomic_DNA"/>
</dbReference>
<keyword evidence="2" id="KW-1185">Reference proteome</keyword>
<dbReference type="Proteomes" id="UP001529510">
    <property type="component" value="Unassembled WGS sequence"/>
</dbReference>
<accession>A0ABD0QYL8</accession>
<feature type="non-terminal residue" evidence="1">
    <location>
        <position position="56"/>
    </location>
</feature>
<dbReference type="AlphaFoldDB" id="A0ABD0QYL8"/>
<sequence length="56" mass="6142">VTLPPTGRRSQSKLERKTGTVYICGEAFITSSRAFLTVLSLMESSTFFLPGQIKCS</sequence>
<name>A0ABD0QYL8_CIRMR</name>
<evidence type="ECO:0000313" key="2">
    <source>
        <dbReference type="Proteomes" id="UP001529510"/>
    </source>
</evidence>